<dbReference type="Proteomes" id="UP001160334">
    <property type="component" value="Unassembled WGS sequence"/>
</dbReference>
<dbReference type="EMBL" id="JARXVC010000006">
    <property type="protein sequence ID" value="MDH6281537.1"/>
    <property type="molecule type" value="Genomic_DNA"/>
</dbReference>
<organism evidence="1 2">
    <name type="scientific">Prescottella agglutinans</name>
    <dbReference type="NCBI Taxonomy" id="1644129"/>
    <lineage>
        <taxon>Bacteria</taxon>
        <taxon>Bacillati</taxon>
        <taxon>Actinomycetota</taxon>
        <taxon>Actinomycetes</taxon>
        <taxon>Mycobacteriales</taxon>
        <taxon>Nocardiaceae</taxon>
        <taxon>Prescottella</taxon>
    </lineage>
</organism>
<comment type="caution">
    <text evidence="1">The sequence shown here is derived from an EMBL/GenBank/DDBJ whole genome shotgun (WGS) entry which is preliminary data.</text>
</comment>
<accession>A0ABT6MB57</accession>
<evidence type="ECO:0000313" key="1">
    <source>
        <dbReference type="EMBL" id="MDH6281537.1"/>
    </source>
</evidence>
<name>A0ABT6MB57_9NOCA</name>
<evidence type="ECO:0000313" key="2">
    <source>
        <dbReference type="Proteomes" id="UP001160334"/>
    </source>
</evidence>
<dbReference type="RefSeq" id="WP_280760866.1">
    <property type="nucleotide sequence ID" value="NZ_JARXVC010000006.1"/>
</dbReference>
<dbReference type="PROSITE" id="PS51257">
    <property type="entry name" value="PROKAR_LIPOPROTEIN"/>
    <property type="match status" value="1"/>
</dbReference>
<protein>
    <recommendedName>
        <fullName evidence="3">DUF3558 domain-containing protein</fullName>
    </recommendedName>
</protein>
<reference evidence="1 2" key="1">
    <citation type="submission" date="2023-04" db="EMBL/GenBank/DDBJ databases">
        <title>Forest soil microbial communities from Buena Vista Peninsula, Colon Province, Panama.</title>
        <authorList>
            <person name="Bouskill N."/>
        </authorList>
    </citation>
    <scope>NUCLEOTIDE SEQUENCE [LARGE SCALE GENOMIC DNA]</scope>
    <source>
        <strain evidence="1 2">CFH S0262</strain>
    </source>
</reference>
<keyword evidence="2" id="KW-1185">Reference proteome</keyword>
<dbReference type="Pfam" id="PF12079">
    <property type="entry name" value="DUF3558"/>
    <property type="match status" value="1"/>
</dbReference>
<gene>
    <name evidence="1" type="ORF">M2280_002758</name>
</gene>
<sequence>MRVGAVVGLVGAGLLLAGCGSGDVTGEAAPQGVAAGEPVFSPCDDIPDDVLRAAGVDPGTESRDIMGVEQPGWKICKWRGNGPFLTVYSTTYTLDDVRANENNVEFTSVDIGGRGGLQYREVTDWDRKSCDVAIESAGGAVLVSVSDLGGGPRVEDPCALAVQTSRVLVSHIPA</sequence>
<proteinExistence type="predicted"/>
<dbReference type="InterPro" id="IPR024520">
    <property type="entry name" value="DUF3558"/>
</dbReference>
<evidence type="ECO:0008006" key="3">
    <source>
        <dbReference type="Google" id="ProtNLM"/>
    </source>
</evidence>